<dbReference type="GO" id="GO:0000049">
    <property type="term" value="F:tRNA binding"/>
    <property type="evidence" value="ECO:0007669"/>
    <property type="project" value="TreeGrafter"/>
</dbReference>
<evidence type="ECO:0000256" key="2">
    <source>
        <dbReference type="ARBA" id="ARBA00007663"/>
    </source>
</evidence>
<evidence type="ECO:0000256" key="13">
    <source>
        <dbReference type="PIRNR" id="PIRNR004930"/>
    </source>
</evidence>
<evidence type="ECO:0000256" key="5">
    <source>
        <dbReference type="ARBA" id="ARBA00022490"/>
    </source>
</evidence>
<dbReference type="Gene3D" id="3.40.50.11030">
    <property type="entry name" value="Threonylcarbamoyl-AMP synthase, C-terminal domain"/>
    <property type="match status" value="1"/>
</dbReference>
<dbReference type="GO" id="GO:0005737">
    <property type="term" value="C:cytoplasm"/>
    <property type="evidence" value="ECO:0007669"/>
    <property type="project" value="UniProtKB-SubCell"/>
</dbReference>
<keyword evidence="5 13" id="KW-0963">Cytoplasm</keyword>
<keyword evidence="7 13" id="KW-0819">tRNA processing</keyword>
<dbReference type="SUPFAM" id="SSF55821">
    <property type="entry name" value="YrdC/RibB"/>
    <property type="match status" value="1"/>
</dbReference>
<dbReference type="AlphaFoldDB" id="A0A7S1XFB4"/>
<feature type="binding site" evidence="14">
    <location>
        <position position="256"/>
    </location>
    <ligand>
        <name>ATP</name>
        <dbReference type="ChEBI" id="CHEBI:30616"/>
    </ligand>
</feature>
<feature type="binding site" evidence="14">
    <location>
        <position position="116"/>
    </location>
    <ligand>
        <name>ATP</name>
        <dbReference type="ChEBI" id="CHEBI:30616"/>
    </ligand>
</feature>
<evidence type="ECO:0000313" key="16">
    <source>
        <dbReference type="EMBL" id="CAD9234041.1"/>
    </source>
</evidence>
<dbReference type="PROSITE" id="PS51163">
    <property type="entry name" value="YRDC"/>
    <property type="match status" value="1"/>
</dbReference>
<name>A0A7S1XFB4_9RHOD</name>
<dbReference type="EC" id="2.7.7.87" evidence="3 13"/>
<feature type="binding site" evidence="14">
    <location>
        <position position="210"/>
    </location>
    <ligand>
        <name>ATP</name>
        <dbReference type="ChEBI" id="CHEBI:30616"/>
    </ligand>
</feature>
<evidence type="ECO:0000259" key="15">
    <source>
        <dbReference type="PROSITE" id="PS51163"/>
    </source>
</evidence>
<dbReference type="InterPro" id="IPR006070">
    <property type="entry name" value="Sua5-like_dom"/>
</dbReference>
<feature type="binding site" evidence="14">
    <location>
        <position position="202"/>
    </location>
    <ligand>
        <name>ATP</name>
        <dbReference type="ChEBI" id="CHEBI:30616"/>
    </ligand>
</feature>
<gene>
    <name evidence="16" type="ORF">CCAE0312_LOCUS6129</name>
</gene>
<sequence length="416" mass="44250">MNHFRGGVKRNTSIKHLSQSLSSDHCSKRANVICDEILSCSLVVVVVVVGVVEVGLMDTIRWNGENEEDVRSAAACLRAGGLVAFPTETVFGLGGDATRDLSVAAIFHAKGRPSDNPLIVHVASSRALLELGFVKQPWPRDAARLMETFWPGPLTLVLPLQPGGPISRRVTAGLDSVAVRVPKHPVALALLAAAAIPIAAPSANSSGRPSPTRSHHVWSDLHGKIDGILGAPVASVSVGVESTILDLTSDEPTILRPGGVSREALEKVLGSNIRSWTPSHVTTGVPKAPGMKYRHYAPSASVRLVANEDLEREVRREVGSGSRVGVLATEIDINRLRSKLEFETAGHVVLVPCGKSERSMETVAQDLFDALRSFDELADPVDVVIAQEFSDAGIGAAVMNRLRKAAGKEGDTNPEM</sequence>
<dbReference type="NCBIfam" id="TIGR00057">
    <property type="entry name" value="L-threonylcarbamoyladenylate synthase"/>
    <property type="match status" value="1"/>
</dbReference>
<organism evidence="16">
    <name type="scientific">Compsopogon caeruleus</name>
    <dbReference type="NCBI Taxonomy" id="31354"/>
    <lineage>
        <taxon>Eukaryota</taxon>
        <taxon>Rhodophyta</taxon>
        <taxon>Compsopogonophyceae</taxon>
        <taxon>Compsopogonales</taxon>
        <taxon>Compsopogonaceae</taxon>
        <taxon>Compsopogon</taxon>
    </lineage>
</organism>
<feature type="binding site" evidence="14">
    <location>
        <position position="180"/>
    </location>
    <ligand>
        <name>L-threonine</name>
        <dbReference type="ChEBI" id="CHEBI:57926"/>
    </ligand>
</feature>
<dbReference type="EMBL" id="HBGH01011015">
    <property type="protein sequence ID" value="CAD9234041.1"/>
    <property type="molecule type" value="Transcribed_RNA"/>
</dbReference>
<feature type="binding site" evidence="14">
    <location>
        <position position="200"/>
    </location>
    <ligand>
        <name>L-threonine</name>
        <dbReference type="ChEBI" id="CHEBI:57926"/>
    </ligand>
</feature>
<dbReference type="InterPro" id="IPR005145">
    <property type="entry name" value="Sua5_C"/>
</dbReference>
<evidence type="ECO:0000256" key="10">
    <source>
        <dbReference type="ARBA" id="ARBA00022840"/>
    </source>
</evidence>
<feature type="binding site" evidence="14">
    <location>
        <position position="89"/>
    </location>
    <ligand>
        <name>L-threonine</name>
        <dbReference type="ChEBI" id="CHEBI:57926"/>
    </ligand>
</feature>
<evidence type="ECO:0000256" key="12">
    <source>
        <dbReference type="ARBA" id="ARBA00048366"/>
    </source>
</evidence>
<evidence type="ECO:0000256" key="7">
    <source>
        <dbReference type="ARBA" id="ARBA00022694"/>
    </source>
</evidence>
<dbReference type="PANTHER" id="PTHR17490:SF16">
    <property type="entry name" value="THREONYLCARBAMOYL-AMP SYNTHASE"/>
    <property type="match status" value="1"/>
</dbReference>
<dbReference type="PANTHER" id="PTHR17490">
    <property type="entry name" value="SUA5"/>
    <property type="match status" value="1"/>
</dbReference>
<dbReference type="GO" id="GO:0008033">
    <property type="term" value="P:tRNA processing"/>
    <property type="evidence" value="ECO:0007669"/>
    <property type="project" value="UniProtKB-KW"/>
</dbReference>
<reference evidence="16" key="1">
    <citation type="submission" date="2021-01" db="EMBL/GenBank/DDBJ databases">
        <authorList>
            <person name="Corre E."/>
            <person name="Pelletier E."/>
            <person name="Niang G."/>
            <person name="Scheremetjew M."/>
            <person name="Finn R."/>
            <person name="Kale V."/>
            <person name="Holt S."/>
            <person name="Cochrane G."/>
            <person name="Meng A."/>
            <person name="Brown T."/>
            <person name="Cohen L."/>
        </authorList>
    </citation>
    <scope>NUCLEOTIDE SEQUENCE</scope>
    <source>
        <strain evidence="16">SAG 36.94</strain>
    </source>
</reference>
<proteinExistence type="inferred from homology"/>
<feature type="binding site" evidence="14">
    <location>
        <position position="296"/>
    </location>
    <ligand>
        <name>ATP</name>
        <dbReference type="ChEBI" id="CHEBI:30616"/>
    </ligand>
</feature>
<dbReference type="InterPro" id="IPR038385">
    <property type="entry name" value="Sua5/YwlC_C"/>
</dbReference>
<comment type="catalytic activity">
    <reaction evidence="12 13">
        <text>L-threonine + hydrogencarbonate + ATP = L-threonylcarbamoyladenylate + diphosphate + H2O</text>
        <dbReference type="Rhea" id="RHEA:36407"/>
        <dbReference type="ChEBI" id="CHEBI:15377"/>
        <dbReference type="ChEBI" id="CHEBI:17544"/>
        <dbReference type="ChEBI" id="CHEBI:30616"/>
        <dbReference type="ChEBI" id="CHEBI:33019"/>
        <dbReference type="ChEBI" id="CHEBI:57926"/>
        <dbReference type="ChEBI" id="CHEBI:73682"/>
        <dbReference type="EC" id="2.7.7.87"/>
    </reaction>
</comment>
<evidence type="ECO:0000256" key="9">
    <source>
        <dbReference type="ARBA" id="ARBA00022741"/>
    </source>
</evidence>
<feature type="binding site" evidence="14">
    <location>
        <position position="242"/>
    </location>
    <ligand>
        <name>L-threonine</name>
        <dbReference type="ChEBI" id="CHEBI:57926"/>
    </ligand>
</feature>
<evidence type="ECO:0000256" key="11">
    <source>
        <dbReference type="ARBA" id="ARBA00029774"/>
    </source>
</evidence>
<feature type="binding site" evidence="14">
    <location>
        <position position="112"/>
    </location>
    <ligand>
        <name>ATP</name>
        <dbReference type="ChEBI" id="CHEBI:30616"/>
    </ligand>
</feature>
<comment type="function">
    <text evidence="13">Required for the formation of a threonylcarbamoyl group on adenosine at position 37 (t(6)A37) in tRNAs that read codons beginning with adenine.</text>
</comment>
<evidence type="ECO:0000256" key="1">
    <source>
        <dbReference type="ARBA" id="ARBA00004496"/>
    </source>
</evidence>
<keyword evidence="8 13" id="KW-0548">Nucleotidyltransferase</keyword>
<dbReference type="GO" id="GO:0006450">
    <property type="term" value="P:regulation of translational fidelity"/>
    <property type="evidence" value="ECO:0007669"/>
    <property type="project" value="TreeGrafter"/>
</dbReference>
<dbReference type="FunFam" id="3.90.870.10:FF:000009">
    <property type="entry name" value="Threonylcarbamoyl-AMP synthase, putative"/>
    <property type="match status" value="1"/>
</dbReference>
<dbReference type="Gene3D" id="3.90.870.10">
    <property type="entry name" value="DHBP synthase"/>
    <property type="match status" value="1"/>
</dbReference>
<evidence type="ECO:0000256" key="8">
    <source>
        <dbReference type="ARBA" id="ARBA00022695"/>
    </source>
</evidence>
<dbReference type="Pfam" id="PF03481">
    <property type="entry name" value="Sua5_C"/>
    <property type="match status" value="1"/>
</dbReference>
<keyword evidence="6 13" id="KW-0808">Transferase</keyword>
<dbReference type="GO" id="GO:0005524">
    <property type="term" value="F:ATP binding"/>
    <property type="evidence" value="ECO:0007669"/>
    <property type="project" value="UniProtKB-UniRule"/>
</dbReference>
<keyword evidence="9 13" id="KW-0547">Nucleotide-binding</keyword>
<dbReference type="GO" id="GO:0061710">
    <property type="term" value="F:L-threonylcarbamoyladenylate synthase"/>
    <property type="evidence" value="ECO:0007669"/>
    <property type="project" value="UniProtKB-EC"/>
</dbReference>
<comment type="subcellular location">
    <subcellularLocation>
        <location evidence="1 13">Cytoplasm</location>
    </subcellularLocation>
</comment>
<dbReference type="GO" id="GO:0003725">
    <property type="term" value="F:double-stranded RNA binding"/>
    <property type="evidence" value="ECO:0007669"/>
    <property type="project" value="UniProtKB-UniRule"/>
</dbReference>
<comment type="similarity">
    <text evidence="2 13">Belongs to the SUA5 family.</text>
</comment>
<evidence type="ECO:0000256" key="4">
    <source>
        <dbReference type="ARBA" id="ARBA00015492"/>
    </source>
</evidence>
<dbReference type="PIRSF" id="PIRSF004930">
    <property type="entry name" value="Tln_factor_SUA5"/>
    <property type="match status" value="1"/>
</dbReference>
<evidence type="ECO:0000256" key="6">
    <source>
        <dbReference type="ARBA" id="ARBA00022679"/>
    </source>
</evidence>
<dbReference type="Pfam" id="PF01300">
    <property type="entry name" value="Sua5_yciO_yrdC"/>
    <property type="match status" value="1"/>
</dbReference>
<dbReference type="InterPro" id="IPR017945">
    <property type="entry name" value="DHBP_synth_RibB-like_a/b_dom"/>
</dbReference>
<evidence type="ECO:0000256" key="3">
    <source>
        <dbReference type="ARBA" id="ARBA00012584"/>
    </source>
</evidence>
<feature type="binding site" evidence="14">
    <location>
        <position position="121"/>
    </location>
    <ligand>
        <name>L-threonine</name>
        <dbReference type="ChEBI" id="CHEBI:57926"/>
    </ligand>
</feature>
<protein>
    <recommendedName>
        <fullName evidence="4 13">Threonylcarbamoyl-AMP synthase</fullName>
        <shortName evidence="13">TC-AMP synthase</shortName>
        <ecNumber evidence="3 13">2.7.7.87</ecNumber>
    </recommendedName>
    <alternativeName>
        <fullName evidence="11 13">L-threonylcarbamoyladenylate synthase</fullName>
    </alternativeName>
</protein>
<feature type="domain" description="YrdC-like" evidence="15">
    <location>
        <begin position="67"/>
        <end position="260"/>
    </location>
</feature>
<dbReference type="InterPro" id="IPR050156">
    <property type="entry name" value="TC-AMP_synthase_SUA5"/>
</dbReference>
<evidence type="ECO:0000256" key="14">
    <source>
        <dbReference type="PIRSR" id="PIRSR004930-1"/>
    </source>
</evidence>
<keyword evidence="10 13" id="KW-0067">ATP-binding</keyword>
<accession>A0A7S1XFB4</accession>
<dbReference type="InterPro" id="IPR010923">
    <property type="entry name" value="T(6)A37_SUA5"/>
</dbReference>